<name>A0A5D3FUJ9_9BACE</name>
<evidence type="ECO:0000313" key="3">
    <source>
        <dbReference type="Proteomes" id="UP000324383"/>
    </source>
</evidence>
<protein>
    <recommendedName>
        <fullName evidence="1">Exodeoxyribonuclease X-like C-terminal domain-containing protein</fullName>
    </recommendedName>
</protein>
<keyword evidence="3" id="KW-1185">Reference proteome</keyword>
<proteinExistence type="predicted"/>
<comment type="caution">
    <text evidence="2">The sequence shown here is derived from an EMBL/GenBank/DDBJ whole genome shotgun (WGS) entry which is preliminary data.</text>
</comment>
<dbReference type="InterPro" id="IPR046768">
    <property type="entry name" value="ExoX-like_C"/>
</dbReference>
<feature type="domain" description="Exodeoxyribonuclease X-like C-terminal" evidence="1">
    <location>
        <begin position="111"/>
        <end position="134"/>
    </location>
</feature>
<reference evidence="2 3" key="1">
    <citation type="submission" date="2019-07" db="EMBL/GenBank/DDBJ databases">
        <title>Draft Genome Sequences of Bacteroides pyogenes Strains Isolated from the Uterus Holstein Dairy Cows with Metritis.</title>
        <authorList>
            <person name="Cunha F."/>
            <person name="Galvao K.N."/>
            <person name="Jeon S.J."/>
            <person name="Jeong K.C."/>
        </authorList>
    </citation>
    <scope>NUCLEOTIDE SEQUENCE [LARGE SCALE GENOMIC DNA]</scope>
    <source>
        <strain evidence="2 3">KG-31</strain>
    </source>
</reference>
<evidence type="ECO:0000259" key="1">
    <source>
        <dbReference type="Pfam" id="PF20600"/>
    </source>
</evidence>
<dbReference type="Proteomes" id="UP000324383">
    <property type="component" value="Unassembled WGS sequence"/>
</dbReference>
<sequence length="293" mass="34100">MANPNIPGVSESEQALLYAKLNEYNRGRASFKEAGVYLVVLPRPEKPHYSLWLYSPLPERQTILYIRDLTADVHTSLRMASSMLYYSRRCLILMEYNEKRMQSRGEDLIFFGKYRGHFLHEILEVDPNYLSWIAYKFVPQIPKQERFVKIARAYHSVHLDLMLRKTKEMRKSSCFLGEEGETVTNLRLKVMKVKLEDDPYKTRVIDGRTPEFYVTQRLTLHDASGNLVVLGIRSKHPSPASCTLPAMVHKYRPGEIIYVASARIARTFQHYGSKFTRLSHVKLINLNLSQSRQ</sequence>
<accession>A0A5D3FUJ9</accession>
<dbReference type="Pfam" id="PF20600">
    <property type="entry name" value="ExoX-like_C"/>
    <property type="match status" value="1"/>
</dbReference>
<dbReference type="AlphaFoldDB" id="A0A5D3FUJ9"/>
<evidence type="ECO:0000313" key="2">
    <source>
        <dbReference type="EMBL" id="TYK35549.1"/>
    </source>
</evidence>
<organism evidence="2 3">
    <name type="scientific">Bacteroides pyogenes</name>
    <dbReference type="NCBI Taxonomy" id="310300"/>
    <lineage>
        <taxon>Bacteria</taxon>
        <taxon>Pseudomonadati</taxon>
        <taxon>Bacteroidota</taxon>
        <taxon>Bacteroidia</taxon>
        <taxon>Bacteroidales</taxon>
        <taxon>Bacteroidaceae</taxon>
        <taxon>Bacteroides</taxon>
    </lineage>
</organism>
<gene>
    <name evidence="2" type="ORF">FNJ60_00085</name>
</gene>
<dbReference type="EMBL" id="VKLW01000001">
    <property type="protein sequence ID" value="TYK35549.1"/>
    <property type="molecule type" value="Genomic_DNA"/>
</dbReference>
<dbReference type="RefSeq" id="WP_027325964.1">
    <property type="nucleotide sequence ID" value="NZ_CAMBON010000044.1"/>
</dbReference>